<evidence type="ECO:0000313" key="6">
    <source>
        <dbReference type="Proteomes" id="UP000321947"/>
    </source>
</evidence>
<dbReference type="PANTHER" id="PTHR15503">
    <property type="entry name" value="LDOC1 RELATED"/>
    <property type="match status" value="1"/>
</dbReference>
<evidence type="ECO:0000259" key="2">
    <source>
        <dbReference type="Pfam" id="PF03732"/>
    </source>
</evidence>
<dbReference type="Proteomes" id="UP000321947">
    <property type="component" value="Unassembled WGS sequence"/>
</dbReference>
<organism evidence="4 6">
    <name type="scientific">Cucumis melo var. makuwa</name>
    <name type="common">Oriental melon</name>
    <dbReference type="NCBI Taxonomy" id="1194695"/>
    <lineage>
        <taxon>Eukaryota</taxon>
        <taxon>Viridiplantae</taxon>
        <taxon>Streptophyta</taxon>
        <taxon>Embryophyta</taxon>
        <taxon>Tracheophyta</taxon>
        <taxon>Spermatophyta</taxon>
        <taxon>Magnoliopsida</taxon>
        <taxon>eudicotyledons</taxon>
        <taxon>Gunneridae</taxon>
        <taxon>Pentapetalae</taxon>
        <taxon>rosids</taxon>
        <taxon>fabids</taxon>
        <taxon>Cucurbitales</taxon>
        <taxon>Cucurbitaceae</taxon>
        <taxon>Benincaseae</taxon>
        <taxon>Cucumis</taxon>
    </lineage>
</organism>
<dbReference type="EMBL" id="SSTD01016371">
    <property type="protein sequence ID" value="TYK00952.1"/>
    <property type="molecule type" value="Genomic_DNA"/>
</dbReference>
<feature type="compositionally biased region" description="Basic and acidic residues" evidence="1">
    <location>
        <begin position="329"/>
        <end position="338"/>
    </location>
</feature>
<sequence>MLYLVEVPDFIRYLKSRLDEISEKTDKIDAVAGRVEGLPIQELLARVDTLEANTNVERTVNYERGDSSSGFAAHMEERVSELDSSQKTLLEMINGMSKDFRATLDVVRNEIADVNRRLSLTMRAMANQVPVGGAVPVTKVKVLEPKPFCGVRDAKALENFTFDLEQYFKATNIVTEEAKVTLVTMYLCEDAKLWWRSRYMDIQEGRCTIDTWDVLKKELRSQFFPENVEILTRQKLRDLKHTGSIRECVKQLADLLLDIRDMSEKDKVFCFVEGLKPWAKTELYEQRVQDLTSSPERNRNSRSSSPKAVEGDKRSGKDHKPYQSTTENTWRRSNDRSPTKRPLSCFICQGPHLARECPNKVDFHAFQASLIADSDDKSNQAEDEAGLIDGGEKTRIGAIKYMSSLQKKSGESHVPTKGGLLYVGTWINQKQTKSTMVDSGATHNFITEAEARRLRLRWEKDSGRMKAVNSVALPIVGLVKRATIELGGWKGP</sequence>
<dbReference type="Pfam" id="PF03732">
    <property type="entry name" value="Retrotrans_gag"/>
    <property type="match status" value="1"/>
</dbReference>
<dbReference type="CDD" id="cd00303">
    <property type="entry name" value="retropepsin_like"/>
    <property type="match status" value="1"/>
</dbReference>
<evidence type="ECO:0000313" key="3">
    <source>
        <dbReference type="EMBL" id="KAA0066327.1"/>
    </source>
</evidence>
<proteinExistence type="predicted"/>
<dbReference type="InterPro" id="IPR032567">
    <property type="entry name" value="RTL1-rel"/>
</dbReference>
<name>A0A5D3BQA1_CUCMM</name>
<dbReference type="InterPro" id="IPR005162">
    <property type="entry name" value="Retrotrans_gag_dom"/>
</dbReference>
<evidence type="ECO:0000313" key="4">
    <source>
        <dbReference type="EMBL" id="TYK00952.1"/>
    </source>
</evidence>
<dbReference type="Proteomes" id="UP000321393">
    <property type="component" value="Unassembled WGS sequence"/>
</dbReference>
<feature type="compositionally biased region" description="Basic and acidic residues" evidence="1">
    <location>
        <begin position="309"/>
        <end position="321"/>
    </location>
</feature>
<comment type="caution">
    <text evidence="4">The sequence shown here is derived from an EMBL/GenBank/DDBJ whole genome shotgun (WGS) entry which is preliminary data.</text>
</comment>
<feature type="domain" description="Retrotransposon gag" evidence="2">
    <location>
        <begin position="182"/>
        <end position="277"/>
    </location>
</feature>
<dbReference type="InterPro" id="IPR021109">
    <property type="entry name" value="Peptidase_aspartic_dom_sf"/>
</dbReference>
<dbReference type="PANTHER" id="PTHR15503:SF45">
    <property type="entry name" value="RNA-DIRECTED DNA POLYMERASE HOMOLOG"/>
    <property type="match status" value="1"/>
</dbReference>
<evidence type="ECO:0000313" key="5">
    <source>
        <dbReference type="Proteomes" id="UP000321393"/>
    </source>
</evidence>
<protein>
    <recommendedName>
        <fullName evidence="2">Retrotransposon gag domain-containing protein</fullName>
    </recommendedName>
</protein>
<reference evidence="5 6" key="1">
    <citation type="submission" date="2019-08" db="EMBL/GenBank/DDBJ databases">
        <title>Draft genome sequences of two oriental melons (Cucumis melo L. var makuwa).</title>
        <authorList>
            <person name="Kwon S.-Y."/>
        </authorList>
    </citation>
    <scope>NUCLEOTIDE SEQUENCE [LARGE SCALE GENOMIC DNA]</scope>
    <source>
        <strain evidence="6">cv. Chang Bougi</strain>
        <strain evidence="5">cv. SW 3</strain>
        <tissue evidence="4">Leaf</tissue>
    </source>
</reference>
<dbReference type="AlphaFoldDB" id="A0A5D3BQA1"/>
<feature type="region of interest" description="Disordered" evidence="1">
    <location>
        <begin position="289"/>
        <end position="341"/>
    </location>
</feature>
<dbReference type="OrthoDB" id="782535at2759"/>
<gene>
    <name evidence="4" type="ORF">E5676_scaffold602G001280</name>
    <name evidence="3" type="ORF">E6C27_scaffold21G003880</name>
</gene>
<accession>A0A5D3BQA1</accession>
<evidence type="ECO:0000256" key="1">
    <source>
        <dbReference type="SAM" id="MobiDB-lite"/>
    </source>
</evidence>
<dbReference type="Gene3D" id="2.40.70.10">
    <property type="entry name" value="Acid Proteases"/>
    <property type="match status" value="1"/>
</dbReference>
<dbReference type="EMBL" id="SSTE01000903">
    <property type="protein sequence ID" value="KAA0066327.1"/>
    <property type="molecule type" value="Genomic_DNA"/>
</dbReference>